<keyword evidence="1" id="KW-0732">Signal</keyword>
<sequence>MKYINKNLYLLLIIIFPLTAQAEIEIKCNATLSIEQVNTELNKISEPVEPDAAEDVIQSKKLAKLIKQETLLNKHIHCAKKVKAEITETLKNKLRKIQTKRKNLSDKLDTAKIPEALAKACKAIVSQKDLKNKSKPIQLKEISREITCLLAGIPALKITETDPKKKQEALLQAEKERKVLIAELIDQQHKIQHPSTIEERVSNTRIISDYELGIMKLPDYEDGENNGFTDTKGYFDINIDGRFEFDTINLVINSTFNAMFMSTGAFSKEEVEAETANPFPNNFNDVSDTLDAGISFRLSAMECSDKIFWFISCLSASNDGKSSFGLVIKTGFQNREKKLINGDTVNNYYGVGFDYRSYDDKISYGTNRTPNFSISYLYSEFEEYGFNVIPTANAPCTTELVDECIQGREDAKRHVFKLNYRIHDEYPFYLGFRANLGKGQDDYGLTLGIRKTGEEMLSIFGYKAN</sequence>
<evidence type="ECO:0000313" key="2">
    <source>
        <dbReference type="EMBL" id="WDE00775.1"/>
    </source>
</evidence>
<dbReference type="AlphaFoldDB" id="A0AAE9YT70"/>
<gene>
    <name evidence="2" type="ORF">SG35_009150</name>
</gene>
<organism evidence="2 3">
    <name type="scientific">Thalassomonas actiniarum</name>
    <dbReference type="NCBI Taxonomy" id="485447"/>
    <lineage>
        <taxon>Bacteria</taxon>
        <taxon>Pseudomonadati</taxon>
        <taxon>Pseudomonadota</taxon>
        <taxon>Gammaproteobacteria</taxon>
        <taxon>Alteromonadales</taxon>
        <taxon>Colwelliaceae</taxon>
        <taxon>Thalassomonas</taxon>
    </lineage>
</organism>
<reference evidence="2 3" key="1">
    <citation type="journal article" date="2015" name="Genome Announc.">
        <title>Draft Genome Sequences of Marine Isolates of Thalassomonas viridans and Thalassomonas actiniarum.</title>
        <authorList>
            <person name="Olonade I."/>
            <person name="van Zyl L.J."/>
            <person name="Trindade M."/>
        </authorList>
    </citation>
    <scope>NUCLEOTIDE SEQUENCE [LARGE SCALE GENOMIC DNA]</scope>
    <source>
        <strain evidence="2 3">A5K-106</strain>
    </source>
</reference>
<protein>
    <submittedName>
        <fullName evidence="2">Uncharacterized protein</fullName>
    </submittedName>
</protein>
<dbReference type="Proteomes" id="UP000032568">
    <property type="component" value="Chromosome"/>
</dbReference>
<dbReference type="KEGG" id="tact:SG35_009150"/>
<name>A0AAE9YT70_9GAMM</name>
<feature type="chain" id="PRO_5042226976" evidence="1">
    <location>
        <begin position="23"/>
        <end position="465"/>
    </location>
</feature>
<keyword evidence="3" id="KW-1185">Reference proteome</keyword>
<evidence type="ECO:0000256" key="1">
    <source>
        <dbReference type="SAM" id="SignalP"/>
    </source>
</evidence>
<evidence type="ECO:0000313" key="3">
    <source>
        <dbReference type="Proteomes" id="UP000032568"/>
    </source>
</evidence>
<proteinExistence type="predicted"/>
<dbReference type="EMBL" id="CP059735">
    <property type="protein sequence ID" value="WDE00775.1"/>
    <property type="molecule type" value="Genomic_DNA"/>
</dbReference>
<dbReference type="RefSeq" id="WP_044832403.1">
    <property type="nucleotide sequence ID" value="NZ_CP059735.1"/>
</dbReference>
<accession>A0AAE9YT70</accession>
<feature type="signal peptide" evidence="1">
    <location>
        <begin position="1"/>
        <end position="22"/>
    </location>
</feature>
<reference evidence="2 3" key="2">
    <citation type="journal article" date="2022" name="Mar. Drugs">
        <title>Bioassay-Guided Fractionation Leads to the Detection of Cholic Acid Generated by the Rare Thalassomonas sp.</title>
        <authorList>
            <person name="Pheiffer F."/>
            <person name="Schneider Y.K."/>
            <person name="Hansen E.H."/>
            <person name="Andersen J.H."/>
            <person name="Isaksson J."/>
            <person name="Busche T."/>
            <person name="R C."/>
            <person name="Kalinowski J."/>
            <person name="Zyl L.V."/>
            <person name="Trindade M."/>
        </authorList>
    </citation>
    <scope>NUCLEOTIDE SEQUENCE [LARGE SCALE GENOMIC DNA]</scope>
    <source>
        <strain evidence="2 3">A5K-106</strain>
    </source>
</reference>